<keyword evidence="13 16" id="KW-0234">DNA repair</keyword>
<evidence type="ECO:0000256" key="7">
    <source>
        <dbReference type="ARBA" id="ARBA00022722"/>
    </source>
</evidence>
<dbReference type="PROSITE" id="PS00447">
    <property type="entry name" value="DNA_POLYMERASE_A"/>
    <property type="match status" value="1"/>
</dbReference>
<evidence type="ECO:0000256" key="10">
    <source>
        <dbReference type="ARBA" id="ARBA00022839"/>
    </source>
</evidence>
<dbReference type="Gene3D" id="3.30.420.10">
    <property type="entry name" value="Ribonuclease H-like superfamily/Ribonuclease H"/>
    <property type="match status" value="1"/>
</dbReference>
<dbReference type="Pfam" id="PF01367">
    <property type="entry name" value="5_3_exonuc"/>
    <property type="match status" value="1"/>
</dbReference>
<evidence type="ECO:0000256" key="12">
    <source>
        <dbReference type="ARBA" id="ARBA00023125"/>
    </source>
</evidence>
<evidence type="ECO:0000256" key="16">
    <source>
        <dbReference type="RuleBase" id="RU004460"/>
    </source>
</evidence>
<keyword evidence="7" id="KW-0540">Nuclease</keyword>
<evidence type="ECO:0000256" key="14">
    <source>
        <dbReference type="ARBA" id="ARBA00049244"/>
    </source>
</evidence>
<dbReference type="NCBIfam" id="NF004397">
    <property type="entry name" value="PRK05755.1"/>
    <property type="match status" value="1"/>
</dbReference>
<dbReference type="Proteomes" id="UP000664417">
    <property type="component" value="Unassembled WGS sequence"/>
</dbReference>
<dbReference type="SMART" id="SM00279">
    <property type="entry name" value="HhH2"/>
    <property type="match status" value="1"/>
</dbReference>
<feature type="domain" description="3'-5' exonuclease" evidence="17">
    <location>
        <begin position="289"/>
        <end position="473"/>
    </location>
</feature>
<dbReference type="GO" id="GO:0006261">
    <property type="term" value="P:DNA-templated DNA replication"/>
    <property type="evidence" value="ECO:0007669"/>
    <property type="project" value="UniProtKB-UniRule"/>
</dbReference>
<dbReference type="InterPro" id="IPR020045">
    <property type="entry name" value="DNA_polI_H3TH"/>
</dbReference>
<dbReference type="InterPro" id="IPR008918">
    <property type="entry name" value="HhH2"/>
</dbReference>
<keyword evidence="9 16" id="KW-0378">Hydrolase</keyword>
<evidence type="ECO:0000256" key="5">
    <source>
        <dbReference type="ARBA" id="ARBA00022695"/>
    </source>
</evidence>
<feature type="domain" description="5'-3' exonuclease" evidence="18">
    <location>
        <begin position="2"/>
        <end position="255"/>
    </location>
</feature>
<dbReference type="InterPro" id="IPR012337">
    <property type="entry name" value="RNaseH-like_sf"/>
</dbReference>
<proteinExistence type="inferred from homology"/>
<evidence type="ECO:0000256" key="1">
    <source>
        <dbReference type="ARBA" id="ARBA00007705"/>
    </source>
</evidence>
<dbReference type="SUPFAM" id="SSF47807">
    <property type="entry name" value="5' to 3' exonuclease, C-terminal subdomain"/>
    <property type="match status" value="1"/>
</dbReference>
<dbReference type="InterPro" id="IPR036397">
    <property type="entry name" value="RNaseH_sf"/>
</dbReference>
<reference evidence="20" key="1">
    <citation type="submission" date="2021-03" db="EMBL/GenBank/DDBJ databases">
        <authorList>
            <person name="Wang G."/>
        </authorList>
    </citation>
    <scope>NUCLEOTIDE SEQUENCE</scope>
    <source>
        <strain evidence="20">KCTC 12899</strain>
    </source>
</reference>
<evidence type="ECO:0000256" key="2">
    <source>
        <dbReference type="ARBA" id="ARBA00012417"/>
    </source>
</evidence>
<dbReference type="InterPro" id="IPR019760">
    <property type="entry name" value="DNA-dir_DNA_pol_A_CS"/>
</dbReference>
<dbReference type="InterPro" id="IPR002298">
    <property type="entry name" value="DNA_polymerase_A"/>
</dbReference>
<dbReference type="GO" id="GO:0008409">
    <property type="term" value="F:5'-3' exonuclease activity"/>
    <property type="evidence" value="ECO:0007669"/>
    <property type="project" value="UniProtKB-UniRule"/>
</dbReference>
<dbReference type="InterPro" id="IPR043502">
    <property type="entry name" value="DNA/RNA_pol_sf"/>
</dbReference>
<protein>
    <recommendedName>
        <fullName evidence="3 15">DNA polymerase I</fullName>
        <ecNumber evidence="2 15">2.7.7.7</ecNumber>
    </recommendedName>
</protein>
<evidence type="ECO:0000256" key="11">
    <source>
        <dbReference type="ARBA" id="ARBA00022932"/>
    </source>
</evidence>
<dbReference type="InterPro" id="IPR029060">
    <property type="entry name" value="PIN-like_dom_sf"/>
</dbReference>
<dbReference type="PANTHER" id="PTHR10133:SF27">
    <property type="entry name" value="DNA POLYMERASE NU"/>
    <property type="match status" value="1"/>
</dbReference>
<dbReference type="SMART" id="SM00475">
    <property type="entry name" value="53EXOc"/>
    <property type="match status" value="1"/>
</dbReference>
<comment type="function">
    <text evidence="16">In addition to polymerase activity, this DNA polymerase exhibits 3'-5' and 5'-3' exonuclease activity.</text>
</comment>
<keyword evidence="21" id="KW-1185">Reference proteome</keyword>
<dbReference type="InterPro" id="IPR036279">
    <property type="entry name" value="5-3_exonuclease_C_sf"/>
</dbReference>
<dbReference type="SMART" id="SM00482">
    <property type="entry name" value="POLAc"/>
    <property type="match status" value="1"/>
</dbReference>
<dbReference type="Gene3D" id="3.30.70.370">
    <property type="match status" value="1"/>
</dbReference>
<keyword evidence="6 16" id="KW-0235">DNA replication</keyword>
<dbReference type="InterPro" id="IPR001098">
    <property type="entry name" value="DNA-dir_DNA_pol_A_palm_dom"/>
</dbReference>
<dbReference type="CDD" id="cd09859">
    <property type="entry name" value="PIN_53EXO"/>
    <property type="match status" value="1"/>
</dbReference>
<sequence length="885" mass="100309">MTRERFFIVDAFAHIFRSFYAIRNIDNNAVYGFTMMLRKLIADENPEYLAIAFDTSEPTFRKELYPEYKANRDAMPESLVPQIPLIKEMIEGYNIPMVAMPGFEADDIIGTLAKRAAEQGVQAVIVSGDKDMLQLVQGDDIVMFDPKKGVHYLGEAGIPEFFGCRPNQIIDLLSIWGDSADNIPGVKGVGEKGAKKYLAEYGSLDGIYENLDKITAKRARTGFEEARETIDLTKTLITIRTDLDLTFDKDTYVRKEPDANGLRAFFTRLDFKSLVDATPPKLKRISRDYQLLDTEERLKEVLAEIRDKGFFVFDIETTSLNTIEAELVGMALATEVNQAYYVPLRHEGQDATWSDSAEALLKDVLADTNIIKCAHNAKYDISVLFNLGWDVAGRIEDTMLMSYLINPNEDRHGMDHLAEKLLNYRTIHFDEVAGSGKDMVTFDKVPLDKACNYAAEDADITFQLYDILFPRLKEQDLHRVYDTVERPLIPVLARVENSGVQIDEGYLKTMSAKMAEEIEALEQAIYELAGEEFNIKSTKQLGVILFEKLGLPTVKKTSKTKSYSTDQSVLETLSAKGHALPAKLLEYRMFTKLKSTYVDALPTMICPKTGRVHSSFNQFVAATGRLSSNNPNLQNIPIRTEMGRDIRAAFVPRDGWVFVAADYSQIELRLMAHFSGDDTLVQGFRSGEDIHRRTAGEIMDVDVNLVTDDMRRAAKSINFGLIYGMGEFRLAQELGITRKKAREYMETYFEKMPRVLGFRDEVIEKAREIGEIRTYFGRHRQLPELASRNKNLQAQGERLAVNTLIQGTAAEIIKIAMIRLDEAIREQDLQAKLLLQVHDELVLECPEEEKEVVSRLLGETMEHVVHFEVPLVAEVRTGTNWKETK</sequence>
<evidence type="ECO:0000259" key="18">
    <source>
        <dbReference type="SMART" id="SM00475"/>
    </source>
</evidence>
<keyword evidence="5 16" id="KW-0548">Nucleotidyltransferase</keyword>
<keyword evidence="12 16" id="KW-0238">DNA-binding</keyword>
<dbReference type="NCBIfam" id="TIGR00593">
    <property type="entry name" value="pola"/>
    <property type="match status" value="1"/>
</dbReference>
<dbReference type="EMBL" id="JAFREP010000023">
    <property type="protein sequence ID" value="MBO1321248.1"/>
    <property type="molecule type" value="Genomic_DNA"/>
</dbReference>
<dbReference type="RefSeq" id="WP_207861223.1">
    <property type="nucleotide sequence ID" value="NZ_JAFREP010000023.1"/>
</dbReference>
<dbReference type="Gene3D" id="1.10.150.20">
    <property type="entry name" value="5' to 3' exonuclease, C-terminal subdomain"/>
    <property type="match status" value="2"/>
</dbReference>
<evidence type="ECO:0000256" key="9">
    <source>
        <dbReference type="ARBA" id="ARBA00022801"/>
    </source>
</evidence>
<evidence type="ECO:0000313" key="20">
    <source>
        <dbReference type="EMBL" id="MBO1321248.1"/>
    </source>
</evidence>
<evidence type="ECO:0000256" key="15">
    <source>
        <dbReference type="NCBIfam" id="TIGR00593"/>
    </source>
</evidence>
<dbReference type="Pfam" id="PF00476">
    <property type="entry name" value="DNA_pol_A"/>
    <property type="match status" value="1"/>
</dbReference>
<evidence type="ECO:0000256" key="4">
    <source>
        <dbReference type="ARBA" id="ARBA00022679"/>
    </source>
</evidence>
<dbReference type="CDD" id="cd06139">
    <property type="entry name" value="DNA_polA_I_Ecoli_like_exo"/>
    <property type="match status" value="1"/>
</dbReference>
<dbReference type="SUPFAM" id="SSF56672">
    <property type="entry name" value="DNA/RNA polymerases"/>
    <property type="match status" value="1"/>
</dbReference>
<dbReference type="FunFam" id="1.10.150.20:FF:000003">
    <property type="entry name" value="DNA polymerase I"/>
    <property type="match status" value="1"/>
</dbReference>
<dbReference type="Gene3D" id="3.40.50.1010">
    <property type="entry name" value="5'-nuclease"/>
    <property type="match status" value="1"/>
</dbReference>
<name>A0A8J7QMR3_9BACT</name>
<organism evidence="20 21">
    <name type="scientific">Acanthopleuribacter pedis</name>
    <dbReference type="NCBI Taxonomy" id="442870"/>
    <lineage>
        <taxon>Bacteria</taxon>
        <taxon>Pseudomonadati</taxon>
        <taxon>Acidobacteriota</taxon>
        <taxon>Holophagae</taxon>
        <taxon>Acanthopleuribacterales</taxon>
        <taxon>Acanthopleuribacteraceae</taxon>
        <taxon>Acanthopleuribacter</taxon>
    </lineage>
</organism>
<dbReference type="PANTHER" id="PTHR10133">
    <property type="entry name" value="DNA POLYMERASE I"/>
    <property type="match status" value="1"/>
</dbReference>
<dbReference type="AlphaFoldDB" id="A0A8J7QMR3"/>
<feature type="domain" description="DNA-directed DNA polymerase family A palm" evidence="19">
    <location>
        <begin position="643"/>
        <end position="849"/>
    </location>
</feature>
<dbReference type="GO" id="GO:0006302">
    <property type="term" value="P:double-strand break repair"/>
    <property type="evidence" value="ECO:0007669"/>
    <property type="project" value="TreeGrafter"/>
</dbReference>
<dbReference type="SUPFAM" id="SSF53098">
    <property type="entry name" value="Ribonuclease H-like"/>
    <property type="match status" value="1"/>
</dbReference>
<comment type="caution">
    <text evidence="20">The sequence shown here is derived from an EMBL/GenBank/DDBJ whole genome shotgun (WGS) entry which is preliminary data.</text>
</comment>
<dbReference type="CDD" id="cd08637">
    <property type="entry name" value="DNA_pol_A_pol_I_C"/>
    <property type="match status" value="1"/>
</dbReference>
<evidence type="ECO:0000256" key="13">
    <source>
        <dbReference type="ARBA" id="ARBA00023204"/>
    </source>
</evidence>
<evidence type="ECO:0000256" key="6">
    <source>
        <dbReference type="ARBA" id="ARBA00022705"/>
    </source>
</evidence>
<evidence type="ECO:0000256" key="8">
    <source>
        <dbReference type="ARBA" id="ARBA00022763"/>
    </source>
</evidence>
<keyword evidence="11 16" id="KW-0239">DNA-directed DNA polymerase</keyword>
<dbReference type="EC" id="2.7.7.7" evidence="2 15"/>
<dbReference type="InterPro" id="IPR002562">
    <property type="entry name" value="3'-5'_exonuclease_dom"/>
</dbReference>
<dbReference type="Pfam" id="PF02739">
    <property type="entry name" value="5_3_exonuc_N"/>
    <property type="match status" value="1"/>
</dbReference>
<comment type="catalytic activity">
    <reaction evidence="14 16">
        <text>DNA(n) + a 2'-deoxyribonucleoside 5'-triphosphate = DNA(n+1) + diphosphate</text>
        <dbReference type="Rhea" id="RHEA:22508"/>
        <dbReference type="Rhea" id="RHEA-COMP:17339"/>
        <dbReference type="Rhea" id="RHEA-COMP:17340"/>
        <dbReference type="ChEBI" id="CHEBI:33019"/>
        <dbReference type="ChEBI" id="CHEBI:61560"/>
        <dbReference type="ChEBI" id="CHEBI:173112"/>
        <dbReference type="EC" id="2.7.7.7"/>
    </reaction>
</comment>
<dbReference type="PRINTS" id="PR00868">
    <property type="entry name" value="DNAPOLI"/>
</dbReference>
<dbReference type="FunFam" id="1.20.1060.10:FF:000001">
    <property type="entry name" value="DNA polymerase I"/>
    <property type="match status" value="1"/>
</dbReference>
<dbReference type="Pfam" id="PF01612">
    <property type="entry name" value="DNA_pol_A_exo1"/>
    <property type="match status" value="1"/>
</dbReference>
<dbReference type="InterPro" id="IPR020046">
    <property type="entry name" value="5-3_exonucl_a-hlix_arch_N"/>
</dbReference>
<dbReference type="InterPro" id="IPR002421">
    <property type="entry name" value="5-3_exonuclease"/>
</dbReference>
<keyword evidence="8 16" id="KW-0227">DNA damage</keyword>
<dbReference type="SUPFAM" id="SSF88723">
    <property type="entry name" value="PIN domain-like"/>
    <property type="match status" value="1"/>
</dbReference>
<dbReference type="FunFam" id="1.10.150.20:FF:000002">
    <property type="entry name" value="DNA polymerase I"/>
    <property type="match status" value="1"/>
</dbReference>
<evidence type="ECO:0000259" key="19">
    <source>
        <dbReference type="SMART" id="SM00482"/>
    </source>
</evidence>
<evidence type="ECO:0000256" key="3">
    <source>
        <dbReference type="ARBA" id="ARBA00020311"/>
    </source>
</evidence>
<dbReference type="GO" id="GO:0003677">
    <property type="term" value="F:DNA binding"/>
    <property type="evidence" value="ECO:0007669"/>
    <property type="project" value="UniProtKB-UniRule"/>
</dbReference>
<dbReference type="Gene3D" id="1.20.1060.10">
    <property type="entry name" value="Taq DNA Polymerase, Chain T, domain 4"/>
    <property type="match status" value="1"/>
</dbReference>
<evidence type="ECO:0000313" key="21">
    <source>
        <dbReference type="Proteomes" id="UP000664417"/>
    </source>
</evidence>
<accession>A0A8J7QMR3</accession>
<dbReference type="SMART" id="SM00474">
    <property type="entry name" value="35EXOc"/>
    <property type="match status" value="1"/>
</dbReference>
<dbReference type="GO" id="GO:0003887">
    <property type="term" value="F:DNA-directed DNA polymerase activity"/>
    <property type="evidence" value="ECO:0007669"/>
    <property type="project" value="UniProtKB-UniRule"/>
</dbReference>
<dbReference type="CDD" id="cd09898">
    <property type="entry name" value="H3TH_53EXO"/>
    <property type="match status" value="1"/>
</dbReference>
<dbReference type="GO" id="GO:0008408">
    <property type="term" value="F:3'-5' exonuclease activity"/>
    <property type="evidence" value="ECO:0007669"/>
    <property type="project" value="UniProtKB-UniRule"/>
</dbReference>
<evidence type="ECO:0000259" key="17">
    <source>
        <dbReference type="SMART" id="SM00474"/>
    </source>
</evidence>
<keyword evidence="4 16" id="KW-0808">Transferase</keyword>
<dbReference type="InterPro" id="IPR018320">
    <property type="entry name" value="DNA_polymerase_1"/>
</dbReference>
<keyword evidence="10 16" id="KW-0269">Exonuclease</keyword>
<comment type="similarity">
    <text evidence="1 16">Belongs to the DNA polymerase type-A family.</text>
</comment>
<gene>
    <name evidence="16 20" type="primary">polA</name>
    <name evidence="20" type="ORF">J3U88_22400</name>
</gene>